<proteinExistence type="predicted"/>
<reference evidence="1 2" key="1">
    <citation type="submission" date="2015-07" db="EMBL/GenBank/DDBJ databases">
        <authorList>
            <person name="Noorani M."/>
        </authorList>
    </citation>
    <scope>NUCLEOTIDE SEQUENCE [LARGE SCALE GENOMIC DNA]</scope>
    <source>
        <strain evidence="1">LMG728</strain>
    </source>
</reference>
<gene>
    <name evidence="1" type="ORF">XTPLMG728_2161</name>
</gene>
<dbReference type="EMBL" id="CXOK01000061">
    <property type="protein sequence ID" value="CTP89214.1"/>
    <property type="molecule type" value="Genomic_DNA"/>
</dbReference>
<name>A0A0K2ZYH0_9XANT</name>
<dbReference type="AlphaFoldDB" id="A0A0K2ZYH0"/>
<protein>
    <submittedName>
        <fullName evidence="1">Uncharacterized protein</fullName>
    </submittedName>
</protein>
<accession>A0A0K2ZYH0</accession>
<sequence>MATNDRETQLLRDAYAAGISNPQELANFMAQVGYESGGDCIGSKKAFAIPRAAGRSRTTSVPHCAKDPKPWKARAWTHSMAVRSDWAN</sequence>
<dbReference type="Proteomes" id="UP000041247">
    <property type="component" value="Unassembled WGS sequence"/>
</dbReference>
<evidence type="ECO:0000313" key="1">
    <source>
        <dbReference type="EMBL" id="CTP89214.1"/>
    </source>
</evidence>
<evidence type="ECO:0000313" key="2">
    <source>
        <dbReference type="Proteomes" id="UP000041247"/>
    </source>
</evidence>
<organism evidence="1 2">
    <name type="scientific">Xanthomonas graminis pv. poae</name>
    <dbReference type="NCBI Taxonomy" id="227946"/>
    <lineage>
        <taxon>Bacteria</taxon>
        <taxon>Pseudomonadati</taxon>
        <taxon>Pseudomonadota</taxon>
        <taxon>Gammaproteobacteria</taxon>
        <taxon>Lysobacterales</taxon>
        <taxon>Lysobacteraceae</taxon>
        <taxon>Xanthomonas</taxon>
        <taxon>Xanthomonas translucens group</taxon>
        <taxon>Xanthomonas graminis</taxon>
    </lineage>
</organism>